<evidence type="ECO:0000256" key="2">
    <source>
        <dbReference type="SAM" id="Phobius"/>
    </source>
</evidence>
<feature type="region of interest" description="Disordered" evidence="1">
    <location>
        <begin position="131"/>
        <end position="150"/>
    </location>
</feature>
<dbReference type="Proteomes" id="UP000026961">
    <property type="component" value="Chromosome 7"/>
</dbReference>
<evidence type="ECO:0000313" key="3">
    <source>
        <dbReference type="EnsemblPlants" id="OGLUM07G02900.1"/>
    </source>
</evidence>
<evidence type="ECO:0000256" key="1">
    <source>
        <dbReference type="SAM" id="MobiDB-lite"/>
    </source>
</evidence>
<organism evidence="3">
    <name type="scientific">Oryza glumipatula</name>
    <dbReference type="NCBI Taxonomy" id="40148"/>
    <lineage>
        <taxon>Eukaryota</taxon>
        <taxon>Viridiplantae</taxon>
        <taxon>Streptophyta</taxon>
        <taxon>Embryophyta</taxon>
        <taxon>Tracheophyta</taxon>
        <taxon>Spermatophyta</taxon>
        <taxon>Magnoliopsida</taxon>
        <taxon>Liliopsida</taxon>
        <taxon>Poales</taxon>
        <taxon>Poaceae</taxon>
        <taxon>BOP clade</taxon>
        <taxon>Oryzoideae</taxon>
        <taxon>Oryzeae</taxon>
        <taxon>Oryzinae</taxon>
        <taxon>Oryza</taxon>
    </lineage>
</organism>
<evidence type="ECO:0000313" key="4">
    <source>
        <dbReference type="Proteomes" id="UP000026961"/>
    </source>
</evidence>
<proteinExistence type="predicted"/>
<keyword evidence="4" id="KW-1185">Reference proteome</keyword>
<sequence length="163" mass="18589">MRYNKKTYGYDHIVCMHSAATSTPPWASSALAQPRYFSTRATRVMMRRLEQRIRKQERAAGSMHGWRIAHLKANHRLDLLKSDMRGDQLKVTAHMYRDLFVIFAGALTVMSLVAGAINFKEALAELFAPQSEKMPAEESKEAPPPEKMHHPREALQVLGSWLL</sequence>
<reference evidence="3" key="1">
    <citation type="submission" date="2015-04" db="UniProtKB">
        <authorList>
            <consortium name="EnsemblPlants"/>
        </authorList>
    </citation>
    <scope>IDENTIFICATION</scope>
</reference>
<protein>
    <submittedName>
        <fullName evidence="3">Uncharacterized protein</fullName>
    </submittedName>
</protein>
<reference evidence="3" key="2">
    <citation type="submission" date="2018-05" db="EMBL/GenBank/DDBJ databases">
        <title>OgluRS3 (Oryza glumaepatula Reference Sequence Version 3).</title>
        <authorList>
            <person name="Zhang J."/>
            <person name="Kudrna D."/>
            <person name="Lee S."/>
            <person name="Talag J."/>
            <person name="Welchert J."/>
            <person name="Wing R.A."/>
        </authorList>
    </citation>
    <scope>NUCLEOTIDE SEQUENCE [LARGE SCALE GENOMIC DNA]</scope>
</reference>
<feature type="transmembrane region" description="Helical" evidence="2">
    <location>
        <begin position="99"/>
        <end position="119"/>
    </location>
</feature>
<dbReference type="AlphaFoldDB" id="A0A0E0AFX0"/>
<keyword evidence="2" id="KW-0812">Transmembrane</keyword>
<keyword evidence="2" id="KW-1133">Transmembrane helix</keyword>
<dbReference type="EnsemblPlants" id="OGLUM07G02900.1">
    <property type="protein sequence ID" value="OGLUM07G02900.1"/>
    <property type="gene ID" value="OGLUM07G02900"/>
</dbReference>
<name>A0A0E0AFX0_9ORYZ</name>
<dbReference type="HOGENOM" id="CLU_138192_0_0_1"/>
<feature type="compositionally biased region" description="Basic and acidic residues" evidence="1">
    <location>
        <begin position="134"/>
        <end position="150"/>
    </location>
</feature>
<keyword evidence="2" id="KW-0472">Membrane</keyword>
<accession>A0A0E0AFX0</accession>
<dbReference type="Gramene" id="OGLUM07G02900.1">
    <property type="protein sequence ID" value="OGLUM07G02900.1"/>
    <property type="gene ID" value="OGLUM07G02900"/>
</dbReference>